<protein>
    <submittedName>
        <fullName evidence="1">Uncharacterized protein</fullName>
    </submittedName>
</protein>
<comment type="caution">
    <text evidence="1">The sequence shown here is derived from an EMBL/GenBank/DDBJ whole genome shotgun (WGS) entry which is preliminary data.</text>
</comment>
<name>A0A369M9E1_EGGLN</name>
<evidence type="ECO:0000313" key="2">
    <source>
        <dbReference type="Proteomes" id="UP000253970"/>
    </source>
</evidence>
<dbReference type="AlphaFoldDB" id="A0A369M9E1"/>
<accession>A0A369M9E1</accession>
<reference evidence="1 2" key="1">
    <citation type="journal article" date="2018" name="Elife">
        <title>Discovery and characterization of a prevalent human gut bacterial enzyme sufficient for the inactivation of a family of plant toxins.</title>
        <authorList>
            <person name="Koppel N."/>
            <person name="Bisanz J.E."/>
            <person name="Pandelia M.E."/>
            <person name="Turnbaugh P.J."/>
            <person name="Balskus E.P."/>
        </authorList>
    </citation>
    <scope>NUCLEOTIDE SEQUENCE [LARGE SCALE GENOMIC DNA]</scope>
    <source>
        <strain evidence="1 2">W1 BHI 6</strain>
    </source>
</reference>
<dbReference type="RefSeq" id="WP_009307216.1">
    <property type="nucleotide sequence ID" value="NZ_PPTU01000024.1"/>
</dbReference>
<gene>
    <name evidence="1" type="ORF">C1875_12440</name>
</gene>
<sequence>MHPTECTFTASGFRREEFDHFMSIARELGIKVDCAVSSSGKTATVRVSDMPDVQDAETMRTRRAGRPSKGVVLPHDSIFNNETTCAEYLAWQQNHSVEEGMRQLGLKRTTYFRRVNSIKKAVEEAERLNAGRKKKGMKPLCPLLVHVR</sequence>
<dbReference type="Proteomes" id="UP000253970">
    <property type="component" value="Unassembled WGS sequence"/>
</dbReference>
<organism evidence="1 2">
    <name type="scientific">Eggerthella lenta</name>
    <name type="common">Eubacterium lentum</name>
    <dbReference type="NCBI Taxonomy" id="84112"/>
    <lineage>
        <taxon>Bacteria</taxon>
        <taxon>Bacillati</taxon>
        <taxon>Actinomycetota</taxon>
        <taxon>Coriobacteriia</taxon>
        <taxon>Eggerthellales</taxon>
        <taxon>Eggerthellaceae</taxon>
        <taxon>Eggerthella</taxon>
    </lineage>
</organism>
<proteinExistence type="predicted"/>
<evidence type="ECO:0000313" key="1">
    <source>
        <dbReference type="EMBL" id="RDB68044.1"/>
    </source>
</evidence>
<dbReference type="EMBL" id="PPTU01000024">
    <property type="protein sequence ID" value="RDB68044.1"/>
    <property type="molecule type" value="Genomic_DNA"/>
</dbReference>